<dbReference type="InterPro" id="IPR011761">
    <property type="entry name" value="ATP-grasp"/>
</dbReference>
<comment type="function">
    <text evidence="5">Catalyzes the ATP-dependent conversion of 5-aminoimidazole ribonucleotide (AIR) and HCO(3)(-) to N5-carboxyaminoimidazole ribonucleotide (N5-CAIR).</text>
</comment>
<dbReference type="AlphaFoldDB" id="A0A4R6M0Q3"/>
<dbReference type="EMBL" id="SNWX01000002">
    <property type="protein sequence ID" value="TDO94674.1"/>
    <property type="molecule type" value="Genomic_DNA"/>
</dbReference>
<dbReference type="SUPFAM" id="SSF52440">
    <property type="entry name" value="PreATP-grasp domain"/>
    <property type="match status" value="1"/>
</dbReference>
<dbReference type="FunFam" id="3.30.470.20:FF:000029">
    <property type="entry name" value="N5-carboxyaminoimidazole ribonucleotide synthase"/>
    <property type="match status" value="1"/>
</dbReference>
<reference evidence="8 9" key="1">
    <citation type="submission" date="2019-03" db="EMBL/GenBank/DDBJ databases">
        <title>Subsurface microbial communities from deep shales in Ohio and West Virginia, USA.</title>
        <authorList>
            <person name="Wrighton K."/>
        </authorList>
    </citation>
    <scope>NUCLEOTIDE SEQUENCE [LARGE SCALE GENOMIC DNA]</scope>
    <source>
        <strain evidence="8 9">MA284_T2</strain>
    </source>
</reference>
<dbReference type="Gene3D" id="3.40.50.20">
    <property type="match status" value="1"/>
</dbReference>
<evidence type="ECO:0000256" key="5">
    <source>
        <dbReference type="HAMAP-Rule" id="MF_01928"/>
    </source>
</evidence>
<feature type="binding site" evidence="5">
    <location>
        <position position="108"/>
    </location>
    <ligand>
        <name>ATP</name>
        <dbReference type="ChEBI" id="CHEBI:30616"/>
    </ligand>
</feature>
<keyword evidence="4 5" id="KW-0067">ATP-binding</keyword>
<dbReference type="GO" id="GO:0046872">
    <property type="term" value="F:metal ion binding"/>
    <property type="evidence" value="ECO:0007669"/>
    <property type="project" value="InterPro"/>
</dbReference>
<dbReference type="Gene3D" id="3.30.1490.20">
    <property type="entry name" value="ATP-grasp fold, A domain"/>
    <property type="match status" value="1"/>
</dbReference>
<feature type="binding site" evidence="5">
    <location>
        <position position="193"/>
    </location>
    <ligand>
        <name>ATP</name>
        <dbReference type="ChEBI" id="CHEBI:30616"/>
    </ligand>
</feature>
<comment type="catalytic activity">
    <reaction evidence="5 6">
        <text>5-amino-1-(5-phospho-beta-D-ribosyl)imidazole + hydrogencarbonate + ATP = 5-carboxyamino-1-(5-phospho-D-ribosyl)imidazole + ADP + phosphate + 2 H(+)</text>
        <dbReference type="Rhea" id="RHEA:19317"/>
        <dbReference type="ChEBI" id="CHEBI:15378"/>
        <dbReference type="ChEBI" id="CHEBI:17544"/>
        <dbReference type="ChEBI" id="CHEBI:30616"/>
        <dbReference type="ChEBI" id="CHEBI:43474"/>
        <dbReference type="ChEBI" id="CHEBI:58730"/>
        <dbReference type="ChEBI" id="CHEBI:137981"/>
        <dbReference type="ChEBI" id="CHEBI:456216"/>
        <dbReference type="EC" id="6.3.4.18"/>
    </reaction>
</comment>
<proteinExistence type="inferred from homology"/>
<feature type="binding site" evidence="5">
    <location>
        <position position="148"/>
    </location>
    <ligand>
        <name>ATP</name>
        <dbReference type="ChEBI" id="CHEBI:30616"/>
    </ligand>
</feature>
<keyword evidence="1 5" id="KW-0436">Ligase</keyword>
<feature type="binding site" evidence="5">
    <location>
        <begin position="270"/>
        <end position="271"/>
    </location>
    <ligand>
        <name>ATP</name>
        <dbReference type="ChEBI" id="CHEBI:30616"/>
    </ligand>
</feature>
<evidence type="ECO:0000313" key="9">
    <source>
        <dbReference type="Proteomes" id="UP000295064"/>
    </source>
</evidence>
<dbReference type="SUPFAM" id="SSF51246">
    <property type="entry name" value="Rudiment single hybrid motif"/>
    <property type="match status" value="1"/>
</dbReference>
<dbReference type="OrthoDB" id="9804625at2"/>
<dbReference type="GO" id="GO:0004638">
    <property type="term" value="F:phosphoribosylaminoimidazole carboxylase activity"/>
    <property type="evidence" value="ECO:0007669"/>
    <property type="project" value="InterPro"/>
</dbReference>
<dbReference type="PANTHER" id="PTHR11609">
    <property type="entry name" value="PURINE BIOSYNTHESIS PROTEIN 6/7, PUR6/7"/>
    <property type="match status" value="1"/>
</dbReference>
<evidence type="ECO:0000256" key="6">
    <source>
        <dbReference type="RuleBase" id="RU361200"/>
    </source>
</evidence>
<evidence type="ECO:0000259" key="7">
    <source>
        <dbReference type="PROSITE" id="PS50975"/>
    </source>
</evidence>
<dbReference type="NCBIfam" id="NF004676">
    <property type="entry name" value="PRK06019.1-2"/>
    <property type="match status" value="1"/>
</dbReference>
<dbReference type="EC" id="6.3.4.18" evidence="5 6"/>
<dbReference type="PANTHER" id="PTHR11609:SF5">
    <property type="entry name" value="PHOSPHORIBOSYLAMINOIMIDAZOLE CARBOXYLASE"/>
    <property type="match status" value="1"/>
</dbReference>
<comment type="pathway">
    <text evidence="5 6">Purine metabolism; IMP biosynthesis via de novo pathway; 5-amino-1-(5-phospho-D-ribosyl)imidazole-4-carboxylate from 5-amino-1-(5-phospho-D-ribosyl)imidazole (N5-CAIR route): step 1/2.</text>
</comment>
<keyword evidence="2 5" id="KW-0547">Nucleotide-binding</keyword>
<dbReference type="InterPro" id="IPR003135">
    <property type="entry name" value="ATP-grasp_carboxylate-amine"/>
</dbReference>
<dbReference type="UniPathway" id="UPA00074">
    <property type="reaction ID" value="UER00942"/>
</dbReference>
<dbReference type="PROSITE" id="PS50975">
    <property type="entry name" value="ATP_GRASP"/>
    <property type="match status" value="1"/>
</dbReference>
<dbReference type="NCBIfam" id="NF004679">
    <property type="entry name" value="PRK06019.1-5"/>
    <property type="match status" value="1"/>
</dbReference>
<keyword evidence="3 5" id="KW-0658">Purine biosynthesis</keyword>
<dbReference type="InterPro" id="IPR054350">
    <property type="entry name" value="PurT/PurK_preATP-grasp"/>
</dbReference>
<dbReference type="Pfam" id="PF22660">
    <property type="entry name" value="RS_preATP-grasp-like"/>
    <property type="match status" value="1"/>
</dbReference>
<protein>
    <recommendedName>
        <fullName evidence="5 6">N5-carboxyaminoimidazole ribonucleotide synthase</fullName>
        <shortName evidence="5 6">N5-CAIR synthase</shortName>
        <ecNumber evidence="5 6">6.3.4.18</ecNumber>
    </recommendedName>
    <alternativeName>
        <fullName evidence="5 6">5-(carboxyamino)imidazole ribonucleotide synthetase</fullName>
    </alternativeName>
</protein>
<dbReference type="Pfam" id="PF17769">
    <property type="entry name" value="PurK_C"/>
    <property type="match status" value="1"/>
</dbReference>
<dbReference type="InterPro" id="IPR013815">
    <property type="entry name" value="ATP_grasp_subdomain_1"/>
</dbReference>
<dbReference type="Gene3D" id="3.30.470.20">
    <property type="entry name" value="ATP-grasp fold, B domain"/>
    <property type="match status" value="1"/>
</dbReference>
<accession>A0A4R6M0Q3</accession>
<dbReference type="InterPro" id="IPR016185">
    <property type="entry name" value="PreATP-grasp_dom_sf"/>
</dbReference>
<gene>
    <name evidence="5 6" type="primary">purK</name>
    <name evidence="8" type="ORF">DFR79_10249</name>
</gene>
<evidence type="ECO:0000313" key="8">
    <source>
        <dbReference type="EMBL" id="TDO94674.1"/>
    </source>
</evidence>
<dbReference type="HAMAP" id="MF_01928">
    <property type="entry name" value="PurK"/>
    <property type="match status" value="1"/>
</dbReference>
<sequence>MKFKDKTKQKIGIIGGGQLGKMMILEAKKMGFYVTILDPTKNCPAHSIADQHLVADFDDREAIKKLAQLSDLITYEFEHIDVEVLKELEAEDYKIYPTARSLEIIQNKYHQKNVLKQDRIAVPDFRKVTLPEDIKEAAQEFGYPLMLKSCTGGYDGKGNALIDSQSEVENAFQELGAGKTPLMVEKYIPFKKEISIIAARGLTGEMKVYPAGENVHRDNILYETRVPAEISSELEQKAEEFAKEVLQVFEGIGIFCVEMFVTEANELLVNEIAPRPHNSGHYTIEGCVTSQFEQHVRAITALPLGDTTLVRPAVMRNILGSGEEGKAEVVGLEPALAVEGVKVHIYQKQISRPGRKMGHLTVTAESLDKAVERALEASQLIEIKGKD</sequence>
<dbReference type="GO" id="GO:0034028">
    <property type="term" value="F:5-(carboxyamino)imidazole ribonucleotide synthase activity"/>
    <property type="evidence" value="ECO:0007669"/>
    <property type="project" value="UniProtKB-UniRule"/>
</dbReference>
<evidence type="ECO:0000256" key="3">
    <source>
        <dbReference type="ARBA" id="ARBA00022755"/>
    </source>
</evidence>
<dbReference type="Proteomes" id="UP000295064">
    <property type="component" value="Unassembled WGS sequence"/>
</dbReference>
<comment type="subunit">
    <text evidence="5 6">Homodimer.</text>
</comment>
<dbReference type="SUPFAM" id="SSF56059">
    <property type="entry name" value="Glutathione synthetase ATP-binding domain-like"/>
    <property type="match status" value="1"/>
</dbReference>
<comment type="function">
    <text evidence="6">Catalyzes the ATP-dependent conversion of 5-aminoimidazole ribonucleotide (AIR) and HCO(3)- to N5-carboxyaminoimidazole ribonucleotide (N5-CAIR).</text>
</comment>
<evidence type="ECO:0000256" key="2">
    <source>
        <dbReference type="ARBA" id="ARBA00022741"/>
    </source>
</evidence>
<evidence type="ECO:0000256" key="1">
    <source>
        <dbReference type="ARBA" id="ARBA00022598"/>
    </source>
</evidence>
<dbReference type="InterPro" id="IPR011054">
    <property type="entry name" value="Rudment_hybrid_motif"/>
</dbReference>
<dbReference type="GO" id="GO:0005524">
    <property type="term" value="F:ATP binding"/>
    <property type="evidence" value="ECO:0007669"/>
    <property type="project" value="UniProtKB-UniRule"/>
</dbReference>
<evidence type="ECO:0000256" key="4">
    <source>
        <dbReference type="ARBA" id="ARBA00022840"/>
    </source>
</evidence>
<feature type="binding site" evidence="5">
    <location>
        <begin position="185"/>
        <end position="188"/>
    </location>
    <ligand>
        <name>ATP</name>
        <dbReference type="ChEBI" id="CHEBI:30616"/>
    </ligand>
</feature>
<dbReference type="RefSeq" id="WP_133513769.1">
    <property type="nucleotide sequence ID" value="NZ_SNWX01000002.1"/>
</dbReference>
<organism evidence="8 9">
    <name type="scientific">Halanaerobium saccharolyticum</name>
    <dbReference type="NCBI Taxonomy" id="43595"/>
    <lineage>
        <taxon>Bacteria</taxon>
        <taxon>Bacillati</taxon>
        <taxon>Bacillota</taxon>
        <taxon>Clostridia</taxon>
        <taxon>Halanaerobiales</taxon>
        <taxon>Halanaerobiaceae</taxon>
        <taxon>Halanaerobium</taxon>
    </lineage>
</organism>
<feature type="binding site" evidence="5">
    <location>
        <position position="216"/>
    </location>
    <ligand>
        <name>ATP</name>
        <dbReference type="ChEBI" id="CHEBI:30616"/>
    </ligand>
</feature>
<comment type="caution">
    <text evidence="5">Lacks conserved residue(s) required for the propagation of feature annotation.</text>
</comment>
<feature type="domain" description="ATP-grasp" evidence="7">
    <location>
        <begin position="112"/>
        <end position="300"/>
    </location>
</feature>
<dbReference type="GO" id="GO:0006189">
    <property type="term" value="P:'de novo' IMP biosynthetic process"/>
    <property type="evidence" value="ECO:0007669"/>
    <property type="project" value="UniProtKB-UniRule"/>
</dbReference>
<dbReference type="NCBIfam" id="TIGR01161">
    <property type="entry name" value="purK"/>
    <property type="match status" value="1"/>
</dbReference>
<dbReference type="InterPro" id="IPR005875">
    <property type="entry name" value="PurK"/>
</dbReference>
<name>A0A4R6M0Q3_9FIRM</name>
<comment type="caution">
    <text evidence="8">The sequence shown here is derived from an EMBL/GenBank/DDBJ whole genome shotgun (WGS) entry which is preliminary data.</text>
</comment>
<dbReference type="Pfam" id="PF02222">
    <property type="entry name" value="ATP-grasp"/>
    <property type="match status" value="1"/>
</dbReference>
<dbReference type="InterPro" id="IPR040686">
    <property type="entry name" value="PurK_C"/>
</dbReference>
<comment type="similarity">
    <text evidence="5 6">Belongs to the PurK/PurT family.</text>
</comment>
<dbReference type="NCBIfam" id="NF004675">
    <property type="entry name" value="PRK06019.1-1"/>
    <property type="match status" value="1"/>
</dbReference>